<reference evidence="3 4" key="1">
    <citation type="submission" date="2016-04" db="EMBL/GenBank/DDBJ databases">
        <title>Draft Genome Sequences of Staphylococcus capitis Strain H36, S. capitis Strain H65, S. cohnii Strain H62, S. hominis Strain H69, Mycobacterium iranicum Strain H39, Plantibacter sp. Strain H53, Pseudomonas oryzihabitans Strain H72, and Microbacterium sp. Strain H83, isolated from residential settings.</title>
        <authorList>
            <person name="Lymperopoulou D."/>
            <person name="Adams R.I."/>
            <person name="Lindow S."/>
            <person name="Coil D.A."/>
            <person name="Jospin G."/>
            <person name="Eisen J.A."/>
        </authorList>
    </citation>
    <scope>NUCLEOTIDE SEQUENCE [LARGE SCALE GENOMIC DNA]</scope>
    <source>
        <strain evidence="3 4">H39</strain>
    </source>
</reference>
<feature type="compositionally biased region" description="Low complexity" evidence="1">
    <location>
        <begin position="453"/>
        <end position="465"/>
    </location>
</feature>
<feature type="region of interest" description="Disordered" evidence="1">
    <location>
        <begin position="410"/>
        <end position="484"/>
    </location>
</feature>
<gene>
    <name evidence="3" type="ORF">A4X20_21050</name>
</gene>
<protein>
    <recommendedName>
        <fullName evidence="2">PE-PPE domain-containing protein</fullName>
    </recommendedName>
</protein>
<proteinExistence type="predicted"/>
<dbReference type="SUPFAM" id="SSF53474">
    <property type="entry name" value="alpha/beta-Hydrolases"/>
    <property type="match status" value="1"/>
</dbReference>
<evidence type="ECO:0000313" key="3">
    <source>
        <dbReference type="EMBL" id="OAN37856.1"/>
    </source>
</evidence>
<sequence>MAAMTAVVPGAVSPVPPAVKLTADSTALLVCGTTCPTWNDAGIEAIMDRFVAPTHPGHTITPVAVTTPGESWPLTGIFRVLGLLLGDPSIFGPGGPAWPDEPWWKLSGLFDLTGDQSIEAGAAGLEEAMAAHPDEDLVIYGLSQGAASANVVKNRLAAQYPEDAAAPNIDFVFQGDASVPNGGLHARFPGLYIPILDWTFNGPAPTDTQFDTVIISTQYDGFADFPLYPINLVADLNAILGILYLHTRPFDVSLPADPTTSPAYRGTYGDSSYYFFETDDLPLFAPLRMLGVPEPVIDVVEPFFRVLVELGYDRSIPLWEPTPARLIPKLDAATVFADLGDAIEEGVDNALALVGLSPTPKAPSVGIEAVPAEDVETQVVNAEVGDFEAAEPSEAAPTIDQVDDITVETEEPTDGIDGEGEPTEDEIPASDLEGTAPDGTEAAGEEDAGSTVSEGSPSAQESPSEAEGDPPAGDATGRNSESSD</sequence>
<feature type="domain" description="PE-PPE" evidence="2">
    <location>
        <begin position="99"/>
        <end position="313"/>
    </location>
</feature>
<name>A0A178LUM0_MYCIR</name>
<dbReference type="EMBL" id="LWCS01000024">
    <property type="protein sequence ID" value="OAN37856.1"/>
    <property type="molecule type" value="Genomic_DNA"/>
</dbReference>
<dbReference type="InterPro" id="IPR029058">
    <property type="entry name" value="AB_hydrolase_fold"/>
</dbReference>
<accession>A0A178LUM0</accession>
<comment type="caution">
    <text evidence="3">The sequence shown here is derived from an EMBL/GenBank/DDBJ whole genome shotgun (WGS) entry which is preliminary data.</text>
</comment>
<dbReference type="InterPro" id="IPR013228">
    <property type="entry name" value="PE-PPE_C"/>
</dbReference>
<organism evidence="3 4">
    <name type="scientific">Mycolicibacterium iranicum</name>
    <name type="common">Mycobacterium iranicum</name>
    <dbReference type="NCBI Taxonomy" id="912594"/>
    <lineage>
        <taxon>Bacteria</taxon>
        <taxon>Bacillati</taxon>
        <taxon>Actinomycetota</taxon>
        <taxon>Actinomycetes</taxon>
        <taxon>Mycobacteriales</taxon>
        <taxon>Mycobacteriaceae</taxon>
        <taxon>Mycolicibacterium</taxon>
    </lineage>
</organism>
<evidence type="ECO:0000256" key="1">
    <source>
        <dbReference type="SAM" id="MobiDB-lite"/>
    </source>
</evidence>
<dbReference type="AlphaFoldDB" id="A0A178LUM0"/>
<evidence type="ECO:0000259" key="2">
    <source>
        <dbReference type="Pfam" id="PF08237"/>
    </source>
</evidence>
<feature type="compositionally biased region" description="Acidic residues" evidence="1">
    <location>
        <begin position="410"/>
        <end position="428"/>
    </location>
</feature>
<evidence type="ECO:0000313" key="4">
    <source>
        <dbReference type="Proteomes" id="UP000078396"/>
    </source>
</evidence>
<dbReference type="Pfam" id="PF08237">
    <property type="entry name" value="PE-PPE"/>
    <property type="match status" value="1"/>
</dbReference>
<dbReference type="Proteomes" id="UP000078396">
    <property type="component" value="Unassembled WGS sequence"/>
</dbReference>